<dbReference type="Pfam" id="PF13812">
    <property type="entry name" value="PPR_3"/>
    <property type="match status" value="1"/>
</dbReference>
<dbReference type="GO" id="GO:0042780">
    <property type="term" value="P:tRNA 3'-end processing"/>
    <property type="evidence" value="ECO:0007669"/>
    <property type="project" value="TreeGrafter"/>
</dbReference>
<dbReference type="InterPro" id="IPR033443">
    <property type="entry name" value="PROP1-like_PPR_dom"/>
</dbReference>
<evidence type="ECO:0000256" key="1">
    <source>
        <dbReference type="ARBA" id="ARBA00022737"/>
    </source>
</evidence>
<organism evidence="5">
    <name type="scientific">Timema shepardi</name>
    <name type="common">Walking stick</name>
    <dbReference type="NCBI Taxonomy" id="629360"/>
    <lineage>
        <taxon>Eukaryota</taxon>
        <taxon>Metazoa</taxon>
        <taxon>Ecdysozoa</taxon>
        <taxon>Arthropoda</taxon>
        <taxon>Hexapoda</taxon>
        <taxon>Insecta</taxon>
        <taxon>Pterygota</taxon>
        <taxon>Neoptera</taxon>
        <taxon>Polyneoptera</taxon>
        <taxon>Phasmatodea</taxon>
        <taxon>Timematodea</taxon>
        <taxon>Timematoidea</taxon>
        <taxon>Timematidae</taxon>
        <taxon>Timema</taxon>
    </lineage>
</organism>
<reference evidence="5" key="1">
    <citation type="submission" date="2020-11" db="EMBL/GenBank/DDBJ databases">
        <authorList>
            <person name="Tran Van P."/>
        </authorList>
    </citation>
    <scope>NUCLEOTIDE SEQUENCE</scope>
</reference>
<dbReference type="GO" id="GO:0000049">
    <property type="term" value="F:tRNA binding"/>
    <property type="evidence" value="ECO:0007669"/>
    <property type="project" value="TreeGrafter"/>
</dbReference>
<protein>
    <recommendedName>
        <fullName evidence="4">PROP1-like PPR domain-containing protein</fullName>
    </recommendedName>
</protein>
<evidence type="ECO:0000256" key="2">
    <source>
        <dbReference type="PROSITE-ProRule" id="PRU00708"/>
    </source>
</evidence>
<dbReference type="EMBL" id="OC008501">
    <property type="protein sequence ID" value="CAD7267150.1"/>
    <property type="molecule type" value="Genomic_DNA"/>
</dbReference>
<feature type="repeat" description="PPR" evidence="2">
    <location>
        <begin position="223"/>
        <end position="257"/>
    </location>
</feature>
<feature type="region of interest" description="Disordered" evidence="3">
    <location>
        <begin position="595"/>
        <end position="622"/>
    </location>
</feature>
<proteinExistence type="predicted"/>
<evidence type="ECO:0000313" key="5">
    <source>
        <dbReference type="EMBL" id="CAD7267150.1"/>
    </source>
</evidence>
<keyword evidence="1" id="KW-0677">Repeat</keyword>
<dbReference type="PROSITE" id="PS51375">
    <property type="entry name" value="PPR"/>
    <property type="match status" value="2"/>
</dbReference>
<sequence length="622" mass="71788">MNLSYRVVRGFARWNLQRISEMMTIQHRVMLDPSGNLFTQTVEFNLHEQKRFYKPVKASTRSEDTRGYVPALGSDPDKFGDLHGLTETFEHVPEDQDDLQFQEQDMVADKLRTKEYADLIKKFIKERKLAEAIDVLETRMLKVDNVKPEYYLYNLLIGECGRVGYTKKAFHLYNQMKKRSLHVSAAIYTALFNSCANSPFPQEALKQAAHLYELMQEKGYQPNKINYHAMIKAFGRCGDLSTAFSLVDKMVDQGLSLTDDTFNFLLQACIADKEAGFRHALMVWRKLISRHVKPTSYSFNLLLRCTKECGLGDPDVARDLLQPFVVESRLKREYAPVTTSIGSVVADEESSSLVETRPNLLGHYPCLGSNLLPLAEVNTPENRLLLLGGPSGFLQAMKEMWVDPDIKTFTQLLHLVPPTLAAEKSLVEALSRSGVDVDIDFFNMLIKKRSMRGDYKNGRQVLQLIREAKLYPDIVTFGVLALGCRTKEEARALLRDMKEASFRVNDVILGTLLRQATYHSHFGYVLLILETARREEVTPGPQFMEHLRKFEERAWEKLKQDDKHPSAEEVEKKDTFRKIFRMYRLRCKQWEEQVKPRTKVEHPWEQFGAKRDRKQQKQAVDL</sequence>
<dbReference type="NCBIfam" id="TIGR00756">
    <property type="entry name" value="PPR"/>
    <property type="match status" value="2"/>
</dbReference>
<evidence type="ECO:0000259" key="4">
    <source>
        <dbReference type="Pfam" id="PF17177"/>
    </source>
</evidence>
<accession>A0A7R9B6P6</accession>
<dbReference type="AlphaFoldDB" id="A0A7R9B6P6"/>
<dbReference type="InterPro" id="IPR011990">
    <property type="entry name" value="TPR-like_helical_dom_sf"/>
</dbReference>
<feature type="compositionally biased region" description="Basic and acidic residues" evidence="3">
    <location>
        <begin position="595"/>
        <end position="610"/>
    </location>
</feature>
<feature type="domain" description="PROP1-like PPR" evidence="4">
    <location>
        <begin position="154"/>
        <end position="311"/>
    </location>
</feature>
<dbReference type="GO" id="GO:0005759">
    <property type="term" value="C:mitochondrial matrix"/>
    <property type="evidence" value="ECO:0007669"/>
    <property type="project" value="TreeGrafter"/>
</dbReference>
<gene>
    <name evidence="5" type="ORF">TSIB3V08_LOCUS11164</name>
</gene>
<dbReference type="Pfam" id="PF17177">
    <property type="entry name" value="PPR_long"/>
    <property type="match status" value="1"/>
</dbReference>
<feature type="repeat" description="PPR" evidence="2">
    <location>
        <begin position="149"/>
        <end position="183"/>
    </location>
</feature>
<evidence type="ECO:0000256" key="3">
    <source>
        <dbReference type="SAM" id="MobiDB-lite"/>
    </source>
</evidence>
<dbReference type="PANTHER" id="PTHR24014:SF6">
    <property type="entry name" value="PENTATRICOPEPTIDE REPEAT-CONTAINING PROTEIN 1, MITOCHONDRIAL"/>
    <property type="match status" value="1"/>
</dbReference>
<dbReference type="Gene3D" id="1.25.40.10">
    <property type="entry name" value="Tetratricopeptide repeat domain"/>
    <property type="match status" value="3"/>
</dbReference>
<dbReference type="PANTHER" id="PTHR24014">
    <property type="entry name" value="2-OXOGLUTARATE AND IRON-DEPENDENT OXYGENASE DOMAIN-CONTAINING PROTEIN 2"/>
    <property type="match status" value="1"/>
</dbReference>
<name>A0A7R9B6P6_TIMSH</name>
<dbReference type="InterPro" id="IPR002885">
    <property type="entry name" value="PPR_rpt"/>
</dbReference>